<dbReference type="Proteomes" id="UP000218775">
    <property type="component" value="Unassembled WGS sequence"/>
</dbReference>
<gene>
    <name evidence="2" type="ORF">COB21_04590</name>
</gene>
<comment type="caution">
    <text evidence="2">The sequence shown here is derived from an EMBL/GenBank/DDBJ whole genome shotgun (WGS) entry which is preliminary data.</text>
</comment>
<organism evidence="2 3">
    <name type="scientific">Aerophobetes bacterium</name>
    <dbReference type="NCBI Taxonomy" id="2030807"/>
    <lineage>
        <taxon>Bacteria</taxon>
        <taxon>Candidatus Aerophobota</taxon>
    </lineage>
</organism>
<dbReference type="EMBL" id="NVUK01000031">
    <property type="protein sequence ID" value="PCI76273.1"/>
    <property type="molecule type" value="Genomic_DNA"/>
</dbReference>
<protein>
    <submittedName>
        <fullName evidence="2">Uncharacterized protein</fullName>
    </submittedName>
</protein>
<feature type="signal peptide" evidence="1">
    <location>
        <begin position="1"/>
        <end position="28"/>
    </location>
</feature>
<name>A0A2A4X0Y2_UNCAE</name>
<reference evidence="3" key="1">
    <citation type="submission" date="2017-08" db="EMBL/GenBank/DDBJ databases">
        <title>A dynamic microbial community with high functional redundancy inhabits the cold, oxic subseafloor aquifer.</title>
        <authorList>
            <person name="Tully B.J."/>
            <person name="Wheat C.G."/>
            <person name="Glazer B.T."/>
            <person name="Huber J.A."/>
        </authorList>
    </citation>
    <scope>NUCLEOTIDE SEQUENCE [LARGE SCALE GENOMIC DNA]</scope>
</reference>
<sequence>MNFKKLKRKTCQYAAFSVALLLATPSSAASFDTLVPAFAKVKAAQQNLGQMQWKHYYSNNGKCTIALPNKPEHMKQVMSDPQTGNSMNYDVYLAAFEKKAVYMVLIANYPEPIKVSDSIQSLENFLNGLLTQNPHNKLLFADITTVGGCKALDFIIEAKGVLFQGRAILSETNMYLLAMECQRENYQEQHYTYFIQSFQFGK</sequence>
<evidence type="ECO:0000256" key="1">
    <source>
        <dbReference type="SAM" id="SignalP"/>
    </source>
</evidence>
<keyword evidence="1" id="KW-0732">Signal</keyword>
<accession>A0A2A4X0Y2</accession>
<feature type="chain" id="PRO_5012449929" evidence="1">
    <location>
        <begin position="29"/>
        <end position="202"/>
    </location>
</feature>
<evidence type="ECO:0000313" key="2">
    <source>
        <dbReference type="EMBL" id="PCI76273.1"/>
    </source>
</evidence>
<proteinExistence type="predicted"/>
<evidence type="ECO:0000313" key="3">
    <source>
        <dbReference type="Proteomes" id="UP000218775"/>
    </source>
</evidence>
<dbReference type="AlphaFoldDB" id="A0A2A4X0Y2"/>